<evidence type="ECO:0000313" key="2">
    <source>
        <dbReference type="EMBL" id="KAL2325959.1"/>
    </source>
</evidence>
<name>A0ABD1LR08_9FABA</name>
<evidence type="ECO:0000313" key="3">
    <source>
        <dbReference type="Proteomes" id="UP001603857"/>
    </source>
</evidence>
<dbReference type="PANTHER" id="PTHR34191">
    <property type="entry name" value="LATE EMBRYOGENESIS ABUNDANT PROTEIN (LEA) FAMILY PROTEIN"/>
    <property type="match status" value="1"/>
</dbReference>
<evidence type="ECO:0000256" key="1">
    <source>
        <dbReference type="SAM" id="MobiDB-lite"/>
    </source>
</evidence>
<dbReference type="InterPro" id="IPR039624">
    <property type="entry name" value="LEA1/2/D7/KIN2"/>
</dbReference>
<keyword evidence="3" id="KW-1185">Reference proteome</keyword>
<protein>
    <submittedName>
        <fullName evidence="2">Uncharacterized protein</fullName>
    </submittedName>
</protein>
<organism evidence="2 3">
    <name type="scientific">Flemingia macrophylla</name>
    <dbReference type="NCBI Taxonomy" id="520843"/>
    <lineage>
        <taxon>Eukaryota</taxon>
        <taxon>Viridiplantae</taxon>
        <taxon>Streptophyta</taxon>
        <taxon>Embryophyta</taxon>
        <taxon>Tracheophyta</taxon>
        <taxon>Spermatophyta</taxon>
        <taxon>Magnoliopsida</taxon>
        <taxon>eudicotyledons</taxon>
        <taxon>Gunneridae</taxon>
        <taxon>Pentapetalae</taxon>
        <taxon>rosids</taxon>
        <taxon>fabids</taxon>
        <taxon>Fabales</taxon>
        <taxon>Fabaceae</taxon>
        <taxon>Papilionoideae</taxon>
        <taxon>50 kb inversion clade</taxon>
        <taxon>NPAAA clade</taxon>
        <taxon>indigoferoid/millettioid clade</taxon>
        <taxon>Phaseoleae</taxon>
        <taxon>Flemingia</taxon>
    </lineage>
</organism>
<feature type="region of interest" description="Disordered" evidence="1">
    <location>
        <begin position="1"/>
        <end position="88"/>
    </location>
</feature>
<dbReference type="AlphaFoldDB" id="A0ABD1LR08"/>
<gene>
    <name evidence="2" type="ORF">Fmac_025017</name>
</gene>
<dbReference type="Proteomes" id="UP001603857">
    <property type="component" value="Unassembled WGS sequence"/>
</dbReference>
<accession>A0ABD1LR08</accession>
<feature type="compositionally biased region" description="Polar residues" evidence="1">
    <location>
        <begin position="38"/>
        <end position="51"/>
    </location>
</feature>
<dbReference type="PANTHER" id="PTHR34191:SF20">
    <property type="entry name" value="LATE EMBRYOGENESIS ABUNDANT PROTEIN (LEA) FAMILY PROTEIN"/>
    <property type="match status" value="1"/>
</dbReference>
<comment type="caution">
    <text evidence="2">The sequence shown here is derived from an EMBL/GenBank/DDBJ whole genome shotgun (WGS) entry which is preliminary data.</text>
</comment>
<proteinExistence type="predicted"/>
<dbReference type="EMBL" id="JBGMDY010000008">
    <property type="protein sequence ID" value="KAL2325959.1"/>
    <property type="molecule type" value="Genomic_DNA"/>
</dbReference>
<feature type="compositionally biased region" description="Basic and acidic residues" evidence="1">
    <location>
        <begin position="78"/>
        <end position="88"/>
    </location>
</feature>
<reference evidence="2 3" key="1">
    <citation type="submission" date="2024-08" db="EMBL/GenBank/DDBJ databases">
        <title>Insights into the chromosomal genome structure of Flemingia macrophylla.</title>
        <authorList>
            <person name="Ding Y."/>
            <person name="Zhao Y."/>
            <person name="Bi W."/>
            <person name="Wu M."/>
            <person name="Zhao G."/>
            <person name="Gong Y."/>
            <person name="Li W."/>
            <person name="Zhang P."/>
        </authorList>
    </citation>
    <scope>NUCLEOTIDE SEQUENCE [LARGE SCALE GENOMIC DNA]</scope>
    <source>
        <strain evidence="2">DYQJB</strain>
        <tissue evidence="2">Leaf</tissue>
    </source>
</reference>
<sequence>MSSAQQNFSAGQSQGQTQAKAENMMQSTKEIASAATEKAQSTANTTGQTVEQNKEEAAGFLHQTGEQVKSMAQGAMDSVKHTLGMDKK</sequence>
<feature type="compositionally biased region" description="Polar residues" evidence="1">
    <location>
        <begin position="1"/>
        <end position="30"/>
    </location>
</feature>